<dbReference type="EMBL" id="BFAA01007360">
    <property type="protein sequence ID" value="GCB59752.1"/>
    <property type="molecule type" value="Genomic_DNA"/>
</dbReference>
<feature type="region of interest" description="Disordered" evidence="1">
    <location>
        <begin position="939"/>
        <end position="960"/>
    </location>
</feature>
<evidence type="ECO:0000256" key="1">
    <source>
        <dbReference type="SAM" id="MobiDB-lite"/>
    </source>
</evidence>
<dbReference type="GO" id="GO:0005874">
    <property type="term" value="C:microtubule"/>
    <property type="evidence" value="ECO:0007669"/>
    <property type="project" value="InterPro"/>
</dbReference>
<dbReference type="InterPro" id="IPR036866">
    <property type="entry name" value="RibonucZ/Hydroxyglut_hydro"/>
</dbReference>
<feature type="domain" description="Microtubule-associated protein 1B/S N-terminal" evidence="2">
    <location>
        <begin position="37"/>
        <end position="232"/>
    </location>
</feature>
<protein>
    <recommendedName>
        <fullName evidence="6">Microtubule-associated protein 1S</fullName>
    </recommendedName>
</protein>
<feature type="compositionally biased region" description="Basic residues" evidence="1">
    <location>
        <begin position="1206"/>
        <end position="1215"/>
    </location>
</feature>
<dbReference type="InterPro" id="IPR057480">
    <property type="entry name" value="MAP1A/B/S-like_MBL"/>
</dbReference>
<dbReference type="GO" id="GO:0003779">
    <property type="term" value="F:actin binding"/>
    <property type="evidence" value="ECO:0007669"/>
    <property type="project" value="TreeGrafter"/>
</dbReference>
<feature type="compositionally biased region" description="Basic and acidic residues" evidence="1">
    <location>
        <begin position="549"/>
        <end position="567"/>
    </location>
</feature>
<feature type="compositionally biased region" description="Pro residues" evidence="1">
    <location>
        <begin position="1276"/>
        <end position="1297"/>
    </location>
</feature>
<evidence type="ECO:0000259" key="2">
    <source>
        <dbReference type="Pfam" id="PF23415"/>
    </source>
</evidence>
<dbReference type="GO" id="GO:0016358">
    <property type="term" value="P:dendrite development"/>
    <property type="evidence" value="ECO:0007669"/>
    <property type="project" value="TreeGrafter"/>
</dbReference>
<dbReference type="SUPFAM" id="SSF56281">
    <property type="entry name" value="Metallo-hydrolase/oxidoreductase"/>
    <property type="match status" value="1"/>
</dbReference>
<evidence type="ECO:0008006" key="6">
    <source>
        <dbReference type="Google" id="ProtNLM"/>
    </source>
</evidence>
<keyword evidence="5" id="KW-1185">Reference proteome</keyword>
<dbReference type="GO" id="GO:0008017">
    <property type="term" value="F:microtubule binding"/>
    <property type="evidence" value="ECO:0007669"/>
    <property type="project" value="InterPro"/>
</dbReference>
<feature type="domain" description="Microtubule-associated protein 1A/B/S-like MBL-like" evidence="3">
    <location>
        <begin position="238"/>
        <end position="509"/>
    </location>
</feature>
<dbReference type="GO" id="GO:0005829">
    <property type="term" value="C:cytosol"/>
    <property type="evidence" value="ECO:0007669"/>
    <property type="project" value="TreeGrafter"/>
</dbReference>
<feature type="compositionally biased region" description="Acidic residues" evidence="1">
    <location>
        <begin position="792"/>
        <end position="805"/>
    </location>
</feature>
<feature type="region of interest" description="Disordered" evidence="1">
    <location>
        <begin position="892"/>
        <end position="922"/>
    </location>
</feature>
<feature type="compositionally biased region" description="Basic and acidic residues" evidence="1">
    <location>
        <begin position="1095"/>
        <end position="1104"/>
    </location>
</feature>
<feature type="region of interest" description="Disordered" evidence="1">
    <location>
        <begin position="767"/>
        <end position="805"/>
    </location>
</feature>
<evidence type="ECO:0000313" key="4">
    <source>
        <dbReference type="EMBL" id="GCB59752.1"/>
    </source>
</evidence>
<feature type="region of interest" description="Disordered" evidence="1">
    <location>
        <begin position="1074"/>
        <end position="1104"/>
    </location>
</feature>
<dbReference type="Proteomes" id="UP000288216">
    <property type="component" value="Unassembled WGS sequence"/>
</dbReference>
<dbReference type="GO" id="GO:0005875">
    <property type="term" value="C:microtubule associated complex"/>
    <property type="evidence" value="ECO:0007669"/>
    <property type="project" value="TreeGrafter"/>
</dbReference>
<feature type="region of interest" description="Disordered" evidence="1">
    <location>
        <begin position="1176"/>
        <end position="1408"/>
    </location>
</feature>
<dbReference type="GO" id="GO:0030425">
    <property type="term" value="C:dendrite"/>
    <property type="evidence" value="ECO:0007669"/>
    <property type="project" value="TreeGrafter"/>
</dbReference>
<feature type="compositionally biased region" description="Low complexity" evidence="1">
    <location>
        <begin position="666"/>
        <end position="681"/>
    </location>
</feature>
<gene>
    <name evidence="4" type="ORF">scyTo_0013993</name>
</gene>
<dbReference type="GO" id="GO:0045202">
    <property type="term" value="C:synapse"/>
    <property type="evidence" value="ECO:0007669"/>
    <property type="project" value="TreeGrafter"/>
</dbReference>
<proteinExistence type="predicted"/>
<comment type="caution">
    <text evidence="4">The sequence shown here is derived from an EMBL/GenBank/DDBJ whole genome shotgun (WGS) entry which is preliminary data.</text>
</comment>
<dbReference type="GO" id="GO:0031114">
    <property type="term" value="P:regulation of microtubule depolymerization"/>
    <property type="evidence" value="ECO:0007669"/>
    <property type="project" value="TreeGrafter"/>
</dbReference>
<reference evidence="4 5" key="1">
    <citation type="journal article" date="2018" name="Nat. Ecol. Evol.">
        <title>Shark genomes provide insights into elasmobranch evolution and the origin of vertebrates.</title>
        <authorList>
            <person name="Hara Y"/>
            <person name="Yamaguchi K"/>
            <person name="Onimaru K"/>
            <person name="Kadota M"/>
            <person name="Koyanagi M"/>
            <person name="Keeley SD"/>
            <person name="Tatsumi K"/>
            <person name="Tanaka K"/>
            <person name="Motone F"/>
            <person name="Kageyama Y"/>
            <person name="Nozu R"/>
            <person name="Adachi N"/>
            <person name="Nishimura O"/>
            <person name="Nakagawa R"/>
            <person name="Tanegashima C"/>
            <person name="Kiyatake I"/>
            <person name="Matsumoto R"/>
            <person name="Murakumo K"/>
            <person name="Nishida K"/>
            <person name="Terakita A"/>
            <person name="Kuratani S"/>
            <person name="Sato K"/>
            <person name="Hyodo S Kuraku.S."/>
        </authorList>
    </citation>
    <scope>NUCLEOTIDE SEQUENCE [LARGE SCALE GENOMIC DNA]</scope>
</reference>
<dbReference type="Pfam" id="PF23415">
    <property type="entry name" value="MAPB1_N"/>
    <property type="match status" value="1"/>
</dbReference>
<sequence>MSCDALGGVLGPAAAAMAALQRGSDSGSGQQRPASALVVLGESGRAELLRDAIVQVQRGILSWDIDAAAFSLDEQLKLFVSRHSATFPDEEKSQKILHHRGDALETLVLINPSNECLCAEVRTLISAESRHKLLVLAGPCLEESGDLLLQKGSFTFQDFIQIFTDKEIGELLSFTPPANKASLTLACPDLGEWKKSSLEKHSLQEFIEIRLNPPVTQPEMEGLQEFLEYLSETMESSSPFDLLEPPATVGFLKLSKPCCYIFPGGRGDSAFFAVNGFNILVDGGSDQKSSFWKLVRHLDRIDSVLLTHIGTDNLPGINSLLQRKLAELDEDQSLGSEVNGDWMKHLISPEIGVLFLNAPERLQHIERNNVRRSVDEVSVTLQYLDLLRIEPLPLHRTVGSALEPIILFQKMGVGRLEMYILNPSKGSKGLDFLMQQWTGNGWPKGGDTPIQCLVSVCALIVWHPASKMEKIIRVLFPGCTPQDKILEGLERLKHLEFLKQPSATKSELEALQKDKGPQPKRAESRESLKSLTKAGCNSASSLVGARPGSAKDKHRVERKDKPAKPKADTATASEGVKESRSNMAADLKAREQLGDKLKADAKPKLQKKEVKSMKMEESKDARISKREERKETEEKKLARKDVAKQVKKEPKNDDGIGAKTSIKKMSAVAANSRKSSAKANVPNKEVKKDPTPTKGLVKVRPKVQKKGSAAECKQTPGSVSLSEKGVELGASKLSTPEDMTADFEKLGQAGPGVQAGDVEVLNQAKTVLEGSEGTVMAPDEPSPDEGFTTMENESELESSPQDDDQVVNADVMASEEAVVLEWPEVQKGGKVKEEKLEARGDAKAGSDQGMIRINHINGLIYDTENEDGFEMESPDKFRYFDEKLSPSRNMAALSPLAKTPRSDRSVNFDLTPTELGPPDEMKGQMFVNNQEILEDHCASSEERTLEMVSPPGSGPASAGHTPFHQSPIDEIIPRSEDGLIERVSSLLNEENQLNNACNKPVDGGPQSNARPHFENANAPLDRHAGYLTLSPFKEIVPDVSPTLTTPSLPAEVGSPHSTEVESLSVSFEQVLPPLSEALTSPREDNQRGPLNGLSPEHEALSGKGDPHGMSLPLKSLQDTFRPPQVLPVHSSADGGCALAHGDGVDGHLPRMVGLPSESPHDVDLCLVSPCEFKHPKTELSPSFINPSPRELSDESDLSQEFAKPIVQRRGHKSPSSRKAALDERTPTSASESLPTLSGSDAQRGTEDCPSITADGGIDSEEDSESLPADRSHPPLSSRPPDPPPAPMKDPHPPPPQPGTCMVDPEVLTQNSTKNVSERTKGKKLGSKPTLGSAARKTENTKQSTLSKPKGPQLTSKEVDKLATSNKSGQPGKVSRVNSNQSINSEEKKGRNPQTTSSKPLRNTVTGPVSKCPPVAPPVYVDLAYIPNNYSARTINTDFFRRLRSSIYVISGDDPQKEISMRNILDSLLEGKAVWGNNIQVTIIPTFDSPIMHEWYQETHERQQSLNITVLGSNSTVVMQEETFPACKVEF</sequence>
<feature type="compositionally biased region" description="Basic and acidic residues" evidence="1">
    <location>
        <begin position="510"/>
        <end position="528"/>
    </location>
</feature>
<dbReference type="OrthoDB" id="5371837at2759"/>
<dbReference type="OMA" id="VMHEWYA"/>
<dbReference type="PANTHER" id="PTHR13843">
    <property type="entry name" value="MICROTUBULE-ASSOCIATED PROTEIN"/>
    <property type="match status" value="1"/>
</dbReference>
<evidence type="ECO:0000259" key="3">
    <source>
        <dbReference type="Pfam" id="PF25281"/>
    </source>
</evidence>
<dbReference type="PANTHER" id="PTHR13843:SF11">
    <property type="entry name" value="MICROTUBULE-ASSOCIATED PROTEIN 1S"/>
    <property type="match status" value="1"/>
</dbReference>
<organism evidence="4 5">
    <name type="scientific">Scyliorhinus torazame</name>
    <name type="common">Cloudy catshark</name>
    <name type="synonym">Catulus torazame</name>
    <dbReference type="NCBI Taxonomy" id="75743"/>
    <lineage>
        <taxon>Eukaryota</taxon>
        <taxon>Metazoa</taxon>
        <taxon>Chordata</taxon>
        <taxon>Craniata</taxon>
        <taxon>Vertebrata</taxon>
        <taxon>Chondrichthyes</taxon>
        <taxon>Elasmobranchii</taxon>
        <taxon>Galeomorphii</taxon>
        <taxon>Galeoidea</taxon>
        <taxon>Carcharhiniformes</taxon>
        <taxon>Scyliorhinidae</taxon>
        <taxon>Scyliorhinus</taxon>
    </lineage>
</organism>
<dbReference type="GO" id="GO:0000226">
    <property type="term" value="P:microtubule cytoskeleton organization"/>
    <property type="evidence" value="ECO:0007669"/>
    <property type="project" value="InterPro"/>
</dbReference>
<dbReference type="Pfam" id="PF25281">
    <property type="entry name" value="MBL_MAP1B"/>
    <property type="match status" value="1"/>
</dbReference>
<dbReference type="STRING" id="75743.A0A401NFJ3"/>
<dbReference type="GO" id="GO:0043025">
    <property type="term" value="C:neuronal cell body"/>
    <property type="evidence" value="ECO:0007669"/>
    <property type="project" value="TreeGrafter"/>
</dbReference>
<dbReference type="GO" id="GO:0007409">
    <property type="term" value="P:axonogenesis"/>
    <property type="evidence" value="ECO:0007669"/>
    <property type="project" value="TreeGrafter"/>
</dbReference>
<dbReference type="InterPro" id="IPR026074">
    <property type="entry name" value="MAP1"/>
</dbReference>
<dbReference type="InterPro" id="IPR056617">
    <property type="entry name" value="MAP1B/S_N"/>
</dbReference>
<accession>A0A401NFJ3</accession>
<name>A0A401NFJ3_SCYTO</name>
<feature type="compositionally biased region" description="Basic and acidic residues" evidence="1">
    <location>
        <begin position="587"/>
        <end position="656"/>
    </location>
</feature>
<feature type="compositionally biased region" description="Polar residues" evidence="1">
    <location>
        <begin position="1391"/>
        <end position="1406"/>
    </location>
</feature>
<feature type="compositionally biased region" description="Polar residues" evidence="1">
    <location>
        <begin position="1226"/>
        <end position="1242"/>
    </location>
</feature>
<feature type="region of interest" description="Disordered" evidence="1">
    <location>
        <begin position="510"/>
        <end position="720"/>
    </location>
</feature>
<evidence type="ECO:0000313" key="5">
    <source>
        <dbReference type="Proteomes" id="UP000288216"/>
    </source>
</evidence>